<feature type="domain" description="HD/PDEase" evidence="1">
    <location>
        <begin position="89"/>
        <end position="249"/>
    </location>
</feature>
<keyword evidence="3" id="KW-0547">Nucleotide-binding</keyword>
<evidence type="ECO:0000313" key="2">
    <source>
        <dbReference type="EMBL" id="QKY72803.1"/>
    </source>
</evidence>
<protein>
    <submittedName>
        <fullName evidence="2 3">Relaxase</fullName>
    </submittedName>
    <submittedName>
        <fullName evidence="4">MobH family relaxase</fullName>
    </submittedName>
</protein>
<dbReference type="Gene3D" id="1.10.10.10">
    <property type="entry name" value="Winged helix-like DNA-binding domain superfamily/Winged helix DNA-binding domain"/>
    <property type="match status" value="1"/>
</dbReference>
<gene>
    <name evidence="4" type="primary">mobH</name>
    <name evidence="2" type="ORF">FLK62_05775</name>
    <name evidence="3" type="ORF">J1G54_07125</name>
    <name evidence="4" type="ORF">QBL01_05330</name>
</gene>
<dbReference type="AlphaFoldDB" id="A0A084EYG5"/>
<dbReference type="Pfam" id="PF07515">
    <property type="entry name" value="TraI_2_C"/>
    <property type="match status" value="1"/>
</dbReference>
<evidence type="ECO:0000313" key="3">
    <source>
        <dbReference type="EMBL" id="QSX16165.1"/>
    </source>
</evidence>
<keyword evidence="3" id="KW-0067">ATP-binding</keyword>
<organism evidence="2 5">
    <name type="scientific">Glaesserella parasuis</name>
    <name type="common">Haemophilus parasuis</name>
    <dbReference type="NCBI Taxonomy" id="738"/>
    <lineage>
        <taxon>Bacteria</taxon>
        <taxon>Pseudomonadati</taxon>
        <taxon>Pseudomonadota</taxon>
        <taxon>Gammaproteobacteria</taxon>
        <taxon>Pasteurellales</taxon>
        <taxon>Pasteurellaceae</taxon>
        <taxon>Glaesserella</taxon>
    </lineage>
</organism>
<evidence type="ECO:0000313" key="5">
    <source>
        <dbReference type="Proteomes" id="UP000509790"/>
    </source>
</evidence>
<dbReference type="SUPFAM" id="SSF109604">
    <property type="entry name" value="HD-domain/PDEase-like"/>
    <property type="match status" value="1"/>
</dbReference>
<proteinExistence type="predicted"/>
<dbReference type="Proteomes" id="UP000662736">
    <property type="component" value="Chromosome"/>
</dbReference>
<reference evidence="3" key="2">
    <citation type="submission" date="2021-03" db="EMBL/GenBank/DDBJ databases">
        <title>Characterization of a novel Integrative Conjugative Element in Glaesserella parasuis.</title>
        <authorList>
            <person name="Hu G."/>
            <person name="Sun H."/>
        </authorList>
    </citation>
    <scope>NUCLEOTIDE SEQUENCE</scope>
    <source>
        <strain evidence="3">GHP1807</strain>
    </source>
</reference>
<dbReference type="Gene3D" id="1.10.3210.40">
    <property type="match status" value="1"/>
</dbReference>
<keyword evidence="3" id="KW-0378">Hydrolase</keyword>
<dbReference type="InterPro" id="IPR022391">
    <property type="entry name" value="ICE_relaxase_PFGI-1"/>
</dbReference>
<reference evidence="4" key="3">
    <citation type="submission" date="2023-04" db="EMBL/GenBank/DDBJ databases">
        <title>Molecular characterization of the Integrative and Conjugative elements harboring multidrug-resistance gene from Glaesserella (Haemophilus) parasuis.</title>
        <authorList>
            <person name="Che Y."/>
            <person name="Zhou L."/>
        </authorList>
    </citation>
    <scope>NUCLEOTIDE SEQUENCE</scope>
    <source>
        <strain evidence="4">Z44</strain>
    </source>
</reference>
<dbReference type="InterPro" id="IPR003607">
    <property type="entry name" value="HD/PDEase_dom"/>
</dbReference>
<dbReference type="Proteomes" id="UP000509790">
    <property type="component" value="Chromosome"/>
</dbReference>
<name>A0A084EYG5_GLAPU</name>
<keyword evidence="3" id="KW-0347">Helicase</keyword>
<dbReference type="EMBL" id="CP071491">
    <property type="protein sequence ID" value="QSX16165.1"/>
    <property type="molecule type" value="Genomic_DNA"/>
</dbReference>
<dbReference type="RefSeq" id="WP_021112557.1">
    <property type="nucleotide sequence ID" value="NZ_CP041334.1"/>
</dbReference>
<sequence length="641" mass="72772">MIKILRTLIKKTKSVATNTSMEQLSIGWYEPLSANKLLSSPLRQQYLKTIWQNVSMEPQMFNVLYKTPIEKYAEIVQLLPASESHHHSHIGGMLDHGLEVISIATKLRQSYILPQNSAPEEQAKQRDVWTAVVIYAALLHDIGKIAVDIEIILQNGARWFPWQGKPAQPYNFRYIKNRDYSLHSILGSFFANNLIPKEAFDWVAPFPQAFSSLMYFISGHPDKSGVLSEIIQRADQISVTMALGGDPSKLSEKTKLSFAKQLHIALRNVVEKFKLNSPKGGCDGWLTEDGLWLMSKSTADNIRSYLMLQGVSVPAQNGKIFDELQTHRLIQKTDNATAIWNGRVISNAGWAPPKPFTLLKVSPEIIWDNLDDRPEVFDGRIDIVNEKGEVTTATALKFEPTETLETETSELVVQNEEQEQFITTTKTVSNDLVLSGENFHKSNESMEIDYVLDMFSPVTERVLQDSNIYEPAFNETVNITQENSTQITTSEQKYLGDVAQLTQDSPKIYNEHSIDAQKFIQWVKAGVLSGRLVINRPNAKLHIVEKHIFLVTPSIFQLYLKEVANSTDKKSWELLQKQFQNLGVHKRQHTSDDSRNIWTCSIVGPNKQSFLNGYLIEDVKLFIGDKILLNNQWLKLQGDLQ</sequence>
<dbReference type="Pfam" id="PF07514">
    <property type="entry name" value="TraI_2"/>
    <property type="match status" value="1"/>
</dbReference>
<reference evidence="2 5" key="1">
    <citation type="submission" date="2019-06" db="EMBL/GenBank/DDBJ databases">
        <title>Complete genome sequence of Haemophilus parasuis HPS412.</title>
        <authorList>
            <person name="Yang S."/>
            <person name="Huang C."/>
        </authorList>
    </citation>
    <scope>NUCLEOTIDE SEQUENCE [LARGE SCALE GENOMIC DNA]</scope>
    <source>
        <strain evidence="2 5">HPS412</strain>
    </source>
</reference>
<dbReference type="Gene3D" id="2.40.10.200">
    <property type="entry name" value="STY4665 C-terminal domain-like"/>
    <property type="match status" value="1"/>
</dbReference>
<dbReference type="EMBL" id="CP121769">
    <property type="protein sequence ID" value="WGE10991.1"/>
    <property type="molecule type" value="Genomic_DNA"/>
</dbReference>
<dbReference type="EMBL" id="CP041334">
    <property type="protein sequence ID" value="QKY72803.1"/>
    <property type="molecule type" value="Genomic_DNA"/>
</dbReference>
<dbReference type="GeneID" id="66619370"/>
<dbReference type="NCBIfam" id="NF041494">
    <property type="entry name" value="MobH"/>
    <property type="match status" value="1"/>
</dbReference>
<evidence type="ECO:0000259" key="1">
    <source>
        <dbReference type="SMART" id="SM00471"/>
    </source>
</evidence>
<dbReference type="SMART" id="SM00471">
    <property type="entry name" value="HDc"/>
    <property type="match status" value="1"/>
</dbReference>
<accession>A0A084EYG5</accession>
<evidence type="ECO:0000313" key="4">
    <source>
        <dbReference type="EMBL" id="WGE10991.1"/>
    </source>
</evidence>
<dbReference type="InterPro" id="IPR011119">
    <property type="entry name" value="Unchr_helicase_relaxase_TraI"/>
</dbReference>
<dbReference type="InterPro" id="IPR036390">
    <property type="entry name" value="WH_DNA-bd_sf"/>
</dbReference>
<dbReference type="InterPro" id="IPR011093">
    <property type="entry name" value="TraI_2_C"/>
</dbReference>
<dbReference type="GO" id="GO:0004386">
    <property type="term" value="F:helicase activity"/>
    <property type="evidence" value="ECO:0007669"/>
    <property type="project" value="UniProtKB-KW"/>
</dbReference>
<dbReference type="NCBIfam" id="TIGR03760">
    <property type="entry name" value="ICE_TraI_Pfluor"/>
    <property type="match status" value="1"/>
</dbReference>
<dbReference type="Proteomes" id="UP001222296">
    <property type="component" value="Chromosome"/>
</dbReference>
<dbReference type="SUPFAM" id="SSF46785">
    <property type="entry name" value="Winged helix' DNA-binding domain"/>
    <property type="match status" value="1"/>
</dbReference>
<dbReference type="OrthoDB" id="6190309at2"/>
<dbReference type="InterPro" id="IPR036388">
    <property type="entry name" value="WH-like_DNA-bd_sf"/>
</dbReference>